<feature type="region of interest" description="Disordered" evidence="1">
    <location>
        <begin position="70"/>
        <end position="89"/>
    </location>
</feature>
<reference evidence="3" key="1">
    <citation type="submission" date="2024-06" db="EMBL/GenBank/DDBJ databases">
        <authorList>
            <person name="Ryan C."/>
        </authorList>
    </citation>
    <scope>NUCLEOTIDE SEQUENCE [LARGE SCALE GENOMIC DNA]</scope>
</reference>
<evidence type="ECO:0000313" key="2">
    <source>
        <dbReference type="EMBL" id="CAL5051906.1"/>
    </source>
</evidence>
<proteinExistence type="predicted"/>
<feature type="region of interest" description="Disordered" evidence="1">
    <location>
        <begin position="1"/>
        <end position="22"/>
    </location>
</feature>
<sequence length="89" mass="9559">MALGAEMARPFPAGVGGDEEEASAPARAATVFLAVESDRAVDSVIWSDEKQMKRELVAWAKAVAASMEATKNASSSFTAPRHRLRGRPW</sequence>
<gene>
    <name evidence="2" type="ORF">URODEC1_LOCUS92399</name>
</gene>
<dbReference type="AlphaFoldDB" id="A0ABC9E739"/>
<dbReference type="EMBL" id="OZ075146">
    <property type="protein sequence ID" value="CAL5051906.1"/>
    <property type="molecule type" value="Genomic_DNA"/>
</dbReference>
<protein>
    <submittedName>
        <fullName evidence="2">Uncharacterized protein</fullName>
    </submittedName>
</protein>
<reference evidence="2 3" key="2">
    <citation type="submission" date="2024-10" db="EMBL/GenBank/DDBJ databases">
        <authorList>
            <person name="Ryan C."/>
        </authorList>
    </citation>
    <scope>NUCLEOTIDE SEQUENCE [LARGE SCALE GENOMIC DNA]</scope>
</reference>
<keyword evidence="3" id="KW-1185">Reference proteome</keyword>
<evidence type="ECO:0000313" key="3">
    <source>
        <dbReference type="Proteomes" id="UP001497457"/>
    </source>
</evidence>
<accession>A0ABC9E739</accession>
<feature type="compositionally biased region" description="Basic residues" evidence="1">
    <location>
        <begin position="80"/>
        <end position="89"/>
    </location>
</feature>
<organism evidence="2 3">
    <name type="scientific">Urochloa decumbens</name>
    <dbReference type="NCBI Taxonomy" id="240449"/>
    <lineage>
        <taxon>Eukaryota</taxon>
        <taxon>Viridiplantae</taxon>
        <taxon>Streptophyta</taxon>
        <taxon>Embryophyta</taxon>
        <taxon>Tracheophyta</taxon>
        <taxon>Spermatophyta</taxon>
        <taxon>Magnoliopsida</taxon>
        <taxon>Liliopsida</taxon>
        <taxon>Poales</taxon>
        <taxon>Poaceae</taxon>
        <taxon>PACMAD clade</taxon>
        <taxon>Panicoideae</taxon>
        <taxon>Panicodae</taxon>
        <taxon>Paniceae</taxon>
        <taxon>Melinidinae</taxon>
        <taxon>Urochloa</taxon>
    </lineage>
</organism>
<name>A0ABC9E739_9POAL</name>
<dbReference type="Proteomes" id="UP001497457">
    <property type="component" value="Chromosome 36b"/>
</dbReference>
<evidence type="ECO:0000256" key="1">
    <source>
        <dbReference type="SAM" id="MobiDB-lite"/>
    </source>
</evidence>